<dbReference type="OrthoDB" id="1776227at2"/>
<dbReference type="AlphaFoldDB" id="N2A4A4"/>
<gene>
    <name evidence="9" type="ORF">C823_03460</name>
</gene>
<keyword evidence="4 5" id="KW-0720">Serine protease</keyword>
<dbReference type="PANTHER" id="PTHR43806:SF11">
    <property type="entry name" value="CEREVISIN-RELATED"/>
    <property type="match status" value="1"/>
</dbReference>
<feature type="signal peptide" evidence="7">
    <location>
        <begin position="1"/>
        <end position="24"/>
    </location>
</feature>
<proteinExistence type="inferred from homology"/>
<dbReference type="HOGENOM" id="CLU_011263_17_0_9"/>
<accession>N2A4A4</accession>
<evidence type="ECO:0000256" key="4">
    <source>
        <dbReference type="ARBA" id="ARBA00022825"/>
    </source>
</evidence>
<dbReference type="InterPro" id="IPR036852">
    <property type="entry name" value="Peptidase_S8/S53_dom_sf"/>
</dbReference>
<reference evidence="9 10" key="1">
    <citation type="journal article" date="2014" name="Genome Announc.">
        <title>Draft genome sequences of the altered schaedler flora, a defined bacterial community from gnotobiotic mice.</title>
        <authorList>
            <person name="Wannemuehler M.J."/>
            <person name="Overstreet A.M."/>
            <person name="Ward D.V."/>
            <person name="Phillips G.J."/>
        </authorList>
    </citation>
    <scope>NUCLEOTIDE SEQUENCE [LARGE SCALE GENOMIC DNA]</scope>
    <source>
        <strain evidence="9 10">ASF492</strain>
    </source>
</reference>
<dbReference type="InterPro" id="IPR050131">
    <property type="entry name" value="Peptidase_S8_subtilisin-like"/>
</dbReference>
<comment type="similarity">
    <text evidence="1 5 6">Belongs to the peptidase S8 family.</text>
</comment>
<dbReference type="Proteomes" id="UP000012589">
    <property type="component" value="Unassembled WGS sequence"/>
</dbReference>
<evidence type="ECO:0000256" key="3">
    <source>
        <dbReference type="ARBA" id="ARBA00022801"/>
    </source>
</evidence>
<name>N2A4A4_9FIRM</name>
<dbReference type="InterPro" id="IPR000209">
    <property type="entry name" value="Peptidase_S8/S53_dom"/>
</dbReference>
<protein>
    <recommendedName>
        <fullName evidence="8">Peptidase S8/S53 domain-containing protein</fullName>
    </recommendedName>
</protein>
<feature type="active site" description="Charge relay system" evidence="5">
    <location>
        <position position="167"/>
    </location>
</feature>
<dbReference type="InterPro" id="IPR023827">
    <property type="entry name" value="Peptidase_S8_Asp-AS"/>
</dbReference>
<comment type="caution">
    <text evidence="9">The sequence shown here is derived from an EMBL/GenBank/DDBJ whole genome shotgun (WGS) entry which is preliminary data.</text>
</comment>
<evidence type="ECO:0000256" key="6">
    <source>
        <dbReference type="RuleBase" id="RU003355"/>
    </source>
</evidence>
<keyword evidence="10" id="KW-1185">Reference proteome</keyword>
<dbReference type="SUPFAM" id="SSF52743">
    <property type="entry name" value="Subtilisin-like"/>
    <property type="match status" value="1"/>
</dbReference>
<dbReference type="PROSITE" id="PS00138">
    <property type="entry name" value="SUBTILASE_SER"/>
    <property type="match status" value="1"/>
</dbReference>
<evidence type="ECO:0000313" key="10">
    <source>
        <dbReference type="Proteomes" id="UP000012589"/>
    </source>
</evidence>
<dbReference type="eggNOG" id="COG1404">
    <property type="taxonomic scope" value="Bacteria"/>
</dbReference>
<dbReference type="Pfam" id="PF00082">
    <property type="entry name" value="Peptidase_S8"/>
    <property type="match status" value="1"/>
</dbReference>
<dbReference type="EMBL" id="AQFT01000100">
    <property type="protein sequence ID" value="EMZ24182.1"/>
    <property type="molecule type" value="Genomic_DNA"/>
</dbReference>
<evidence type="ECO:0000256" key="7">
    <source>
        <dbReference type="SAM" id="SignalP"/>
    </source>
</evidence>
<dbReference type="PRINTS" id="PR00723">
    <property type="entry name" value="SUBTILISIN"/>
</dbReference>
<evidence type="ECO:0000256" key="5">
    <source>
        <dbReference type="PROSITE-ProRule" id="PRU01240"/>
    </source>
</evidence>
<sequence>MGKKIKVLVIGLILTMMTASTVFADTTREEHEGNGLDLLLKSGDTMEQVEQAISQISPDITLSWIPEIACIHLELPASVDKEEIISHERIRPFISAKGNLPDISAPLNPLNSIDLNNVAAVGDSRFRSQMTDEELFDAMAWHVDEITDHRMSLDIAKGDGARIALIDSGVDVEHPILKGKINMEDSCSYVSDEVGIADYHGHGTGVAGILTQVAPQAEITVYKVIGEETGESDWTIRAVIQAANDGNHIINMSLGTYKCEDVESELLTIEAFQRAIEYAQTKNCIVVASAGNKSLDLDQYYETEHKKHLPGGVEQCITVSSVMENALASYSNFGMNIDLCAPGGDLVYVDGALDLSKWIYCLYPTNKDNGLSSLDVPQGYSFSYGTSFAAPAVSAGLADILSYYIEKGQDVSMNQIMEDMMRGAEDIGAVGKDIYFGVGEVQLYQSLHTLK</sequence>
<dbReference type="PROSITE" id="PS51892">
    <property type="entry name" value="SUBTILASE"/>
    <property type="match status" value="1"/>
</dbReference>
<evidence type="ECO:0000313" key="9">
    <source>
        <dbReference type="EMBL" id="EMZ24182.1"/>
    </source>
</evidence>
<keyword evidence="7" id="KW-0732">Signal</keyword>
<dbReference type="PANTHER" id="PTHR43806">
    <property type="entry name" value="PEPTIDASE S8"/>
    <property type="match status" value="1"/>
</dbReference>
<dbReference type="GO" id="GO:0006508">
    <property type="term" value="P:proteolysis"/>
    <property type="evidence" value="ECO:0007669"/>
    <property type="project" value="UniProtKB-KW"/>
</dbReference>
<evidence type="ECO:0000256" key="1">
    <source>
        <dbReference type="ARBA" id="ARBA00011073"/>
    </source>
</evidence>
<organism evidence="9 10">
    <name type="scientific">Eubacterium plexicaudatum ASF492</name>
    <dbReference type="NCBI Taxonomy" id="1235802"/>
    <lineage>
        <taxon>Bacteria</taxon>
        <taxon>Bacillati</taxon>
        <taxon>Bacillota</taxon>
        <taxon>Clostridia</taxon>
        <taxon>Eubacteriales</taxon>
        <taxon>Eubacteriaceae</taxon>
        <taxon>Eubacterium</taxon>
    </lineage>
</organism>
<dbReference type="PATRIC" id="fig|1235802.3.peg.3644"/>
<keyword evidence="3 5" id="KW-0378">Hydrolase</keyword>
<keyword evidence="2 5" id="KW-0645">Protease</keyword>
<feature type="domain" description="Peptidase S8/S53" evidence="8">
    <location>
        <begin position="158"/>
        <end position="437"/>
    </location>
</feature>
<dbReference type="InterPro" id="IPR023828">
    <property type="entry name" value="Peptidase_S8_Ser-AS"/>
</dbReference>
<dbReference type="InterPro" id="IPR015500">
    <property type="entry name" value="Peptidase_S8_subtilisin-rel"/>
</dbReference>
<feature type="active site" description="Charge relay system" evidence="5">
    <location>
        <position position="387"/>
    </location>
</feature>
<feature type="chain" id="PRO_5004114178" description="Peptidase S8/S53 domain-containing protein" evidence="7">
    <location>
        <begin position="25"/>
        <end position="451"/>
    </location>
</feature>
<feature type="active site" description="Charge relay system" evidence="5">
    <location>
        <position position="202"/>
    </location>
</feature>
<dbReference type="GO" id="GO:0004252">
    <property type="term" value="F:serine-type endopeptidase activity"/>
    <property type="evidence" value="ECO:0007669"/>
    <property type="project" value="UniProtKB-UniRule"/>
</dbReference>
<dbReference type="STRING" id="1235802.C823_03460"/>
<evidence type="ECO:0000256" key="2">
    <source>
        <dbReference type="ARBA" id="ARBA00022670"/>
    </source>
</evidence>
<dbReference type="PROSITE" id="PS00136">
    <property type="entry name" value="SUBTILASE_ASP"/>
    <property type="match status" value="1"/>
</dbReference>
<evidence type="ECO:0000259" key="8">
    <source>
        <dbReference type="Pfam" id="PF00082"/>
    </source>
</evidence>
<dbReference type="Gene3D" id="3.40.50.200">
    <property type="entry name" value="Peptidase S8/S53 domain"/>
    <property type="match status" value="1"/>
</dbReference>